<dbReference type="Proteomes" id="UP000031366">
    <property type="component" value="Unassembled WGS sequence"/>
</dbReference>
<reference evidence="1 2" key="1">
    <citation type="journal article" date="2015" name="Infect. Genet. Evol.">
        <title>Genomic sequences of six botulinum neurotoxin-producing strains representing three clostridial species illustrate the mobility and diversity of botulinum neurotoxin genes.</title>
        <authorList>
            <person name="Smith T.J."/>
            <person name="Hill K.K."/>
            <person name="Xie G."/>
            <person name="Foley B.T."/>
            <person name="Williamson C.H."/>
            <person name="Foster J.T."/>
            <person name="Johnson S.L."/>
            <person name="Chertkov O."/>
            <person name="Teshima H."/>
            <person name="Gibbons H.S."/>
            <person name="Johnsky L.A."/>
            <person name="Karavis M.A."/>
            <person name="Smith L.A."/>
        </authorList>
    </citation>
    <scope>NUCLEOTIDE SEQUENCE [LARGE SCALE GENOMIC DNA]</scope>
    <source>
        <strain evidence="1 2">CDC 2741</strain>
    </source>
</reference>
<comment type="caution">
    <text evidence="1">The sequence shown here is derived from an EMBL/GenBank/DDBJ whole genome shotgun (WGS) entry which is preliminary data.</text>
</comment>
<evidence type="ECO:0000313" key="2">
    <source>
        <dbReference type="Proteomes" id="UP000031366"/>
    </source>
</evidence>
<gene>
    <name evidence="1" type="ORF">U732_4346</name>
</gene>
<evidence type="ECO:0000313" key="1">
    <source>
        <dbReference type="EMBL" id="KIE48551.1"/>
    </source>
</evidence>
<dbReference type="AlphaFoldDB" id="A0A0C1RDZ1"/>
<keyword evidence="2" id="KW-1185">Reference proteome</keyword>
<name>A0A0C1RDZ1_9CLOT</name>
<dbReference type="EMBL" id="AYSO01000001">
    <property type="protein sequence ID" value="KIE48551.1"/>
    <property type="molecule type" value="Genomic_DNA"/>
</dbReference>
<proteinExistence type="predicted"/>
<protein>
    <submittedName>
        <fullName evidence="1">Uncharacterized protein</fullName>
    </submittedName>
</protein>
<sequence>MLNLFTLSQLKDNKKTLNKNLKSKINIRYMKHLCNKLY</sequence>
<accession>A0A0C1RDZ1</accession>
<organism evidence="1 2">
    <name type="scientific">Clostridium argentinense CDC 2741</name>
    <dbReference type="NCBI Taxonomy" id="1418104"/>
    <lineage>
        <taxon>Bacteria</taxon>
        <taxon>Bacillati</taxon>
        <taxon>Bacillota</taxon>
        <taxon>Clostridia</taxon>
        <taxon>Eubacteriales</taxon>
        <taxon>Clostridiaceae</taxon>
        <taxon>Clostridium</taxon>
    </lineage>
</organism>